<evidence type="ECO:0000256" key="10">
    <source>
        <dbReference type="HAMAP-Rule" id="MF_01820"/>
    </source>
</evidence>
<dbReference type="PROSITE" id="PS51721">
    <property type="entry name" value="G_CP"/>
    <property type="match status" value="1"/>
</dbReference>
<evidence type="ECO:0000256" key="9">
    <source>
        <dbReference type="ARBA" id="ARBA00023134"/>
    </source>
</evidence>
<feature type="binding site" evidence="10">
    <location>
        <position position="286"/>
    </location>
    <ligand>
        <name>Zn(2+)</name>
        <dbReference type="ChEBI" id="CHEBI:29105"/>
    </ligand>
</feature>
<evidence type="ECO:0000256" key="2">
    <source>
        <dbReference type="ARBA" id="ARBA00022517"/>
    </source>
</evidence>
<dbReference type="Gene3D" id="3.40.50.300">
    <property type="entry name" value="P-loop containing nucleotide triphosphate hydrolases"/>
    <property type="match status" value="1"/>
</dbReference>
<keyword evidence="14" id="KW-1185">Reference proteome</keyword>
<dbReference type="InterPro" id="IPR027417">
    <property type="entry name" value="P-loop_NTPase"/>
</dbReference>
<dbReference type="AlphaFoldDB" id="A0A1W5ZWP3"/>
<feature type="domain" description="EngC GTPase" evidence="11">
    <location>
        <begin position="107"/>
        <end position="254"/>
    </location>
</feature>
<feature type="binding site" evidence="10">
    <location>
        <position position="284"/>
    </location>
    <ligand>
        <name>Zn(2+)</name>
        <dbReference type="ChEBI" id="CHEBI:29105"/>
    </ligand>
</feature>
<dbReference type="GO" id="GO:0042274">
    <property type="term" value="P:ribosomal small subunit biogenesis"/>
    <property type="evidence" value="ECO:0007669"/>
    <property type="project" value="UniProtKB-UniRule"/>
</dbReference>
<dbReference type="GO" id="GO:0019843">
    <property type="term" value="F:rRNA binding"/>
    <property type="evidence" value="ECO:0007669"/>
    <property type="project" value="UniProtKB-KW"/>
</dbReference>
<dbReference type="InterPro" id="IPR010914">
    <property type="entry name" value="RsgA_GTPase_dom"/>
</dbReference>
<evidence type="ECO:0000259" key="11">
    <source>
        <dbReference type="PROSITE" id="PS50936"/>
    </source>
</evidence>
<dbReference type="SUPFAM" id="SSF50249">
    <property type="entry name" value="Nucleic acid-binding proteins"/>
    <property type="match status" value="1"/>
</dbReference>
<dbReference type="SUPFAM" id="SSF52540">
    <property type="entry name" value="P-loop containing nucleoside triphosphate hydrolases"/>
    <property type="match status" value="1"/>
</dbReference>
<evidence type="ECO:0000313" key="14">
    <source>
        <dbReference type="Proteomes" id="UP000192527"/>
    </source>
</evidence>
<evidence type="ECO:0000256" key="3">
    <source>
        <dbReference type="ARBA" id="ARBA00022723"/>
    </source>
</evidence>
<dbReference type="PANTHER" id="PTHR32120:SF10">
    <property type="entry name" value="SMALL RIBOSOMAL SUBUNIT BIOGENESIS GTPASE RSGA"/>
    <property type="match status" value="1"/>
</dbReference>
<dbReference type="RefSeq" id="WP_085030159.1">
    <property type="nucleotide sequence ID" value="NZ_CP020772.1"/>
</dbReference>
<sequence>MNQLERKDFHSFFQEQVKEEEHVARVTRFSHGIYTLADDTHTYTANLSGRYHYESVKSRDYPAVGDWVVFQPYENKEKAIIHRLLQRRTLLSRKQAGTGNEEQVIASNIDKVFIVTALTQEFNVRRLERYVQQVYESGAMPVVVCTKRDLCKDVEEKIAHVNLSAPGVPAHAVNTLTGEGVELLLAEVQPGETISLIGSSGVGKSTLINRILNDEVQKTKQVRESDDRGRHTTTHRELFSMPNDIFIIDTPGMRELQLWGEERGVESTFVDIERLSLHCKFRDCKHTSEPGCAVQKAIEAGEIDEGRLKSFKKLKRELHRLELKDRHGQHITNRMLHGPNKNKFSN</sequence>
<comment type="subunit">
    <text evidence="10">Monomer. Associates with 30S ribosomal subunit, binds 16S rRNA.</text>
</comment>
<dbReference type="EC" id="3.6.1.-" evidence="10"/>
<dbReference type="NCBIfam" id="TIGR00157">
    <property type="entry name" value="ribosome small subunit-dependent GTPase A"/>
    <property type="match status" value="1"/>
</dbReference>
<keyword evidence="6 10" id="KW-0378">Hydrolase</keyword>
<dbReference type="PROSITE" id="PS50936">
    <property type="entry name" value="ENGC_GTPASE"/>
    <property type="match status" value="1"/>
</dbReference>
<keyword evidence="7 10" id="KW-0862">Zinc</keyword>
<proteinExistence type="inferred from homology"/>
<comment type="similarity">
    <text evidence="10">Belongs to the TRAFAC class YlqF/YawG GTPase family. RsgA subfamily.</text>
</comment>
<dbReference type="Proteomes" id="UP000192527">
    <property type="component" value="Chromosome"/>
</dbReference>
<dbReference type="GO" id="GO:0005525">
    <property type="term" value="F:GTP binding"/>
    <property type="evidence" value="ECO:0007669"/>
    <property type="project" value="UniProtKB-UniRule"/>
</dbReference>
<name>A0A1W5ZWP3_9BACI</name>
<dbReference type="InterPro" id="IPR004881">
    <property type="entry name" value="Ribosome_biogen_GTPase_RsgA"/>
</dbReference>
<dbReference type="EMBL" id="CP020772">
    <property type="protein sequence ID" value="ARI77698.1"/>
    <property type="molecule type" value="Genomic_DNA"/>
</dbReference>
<dbReference type="GO" id="GO:0046872">
    <property type="term" value="F:metal ion binding"/>
    <property type="evidence" value="ECO:0007669"/>
    <property type="project" value="UniProtKB-KW"/>
</dbReference>
<dbReference type="Gene3D" id="1.10.40.50">
    <property type="entry name" value="Probable gtpase engc, domain 3"/>
    <property type="match status" value="1"/>
</dbReference>
<evidence type="ECO:0000256" key="1">
    <source>
        <dbReference type="ARBA" id="ARBA00022490"/>
    </source>
</evidence>
<feature type="binding site" evidence="10">
    <location>
        <begin position="146"/>
        <end position="149"/>
    </location>
    <ligand>
        <name>GTP</name>
        <dbReference type="ChEBI" id="CHEBI:37565"/>
    </ligand>
</feature>
<keyword evidence="2 10" id="KW-0690">Ribosome biogenesis</keyword>
<dbReference type="InterPro" id="IPR012340">
    <property type="entry name" value="NA-bd_OB-fold"/>
</dbReference>
<dbReference type="PANTHER" id="PTHR32120">
    <property type="entry name" value="SMALL RIBOSOMAL SUBUNIT BIOGENESIS GTPASE RSGA"/>
    <property type="match status" value="1"/>
</dbReference>
<comment type="subcellular location">
    <subcellularLocation>
        <location evidence="10">Cytoplasm</location>
    </subcellularLocation>
</comment>
<keyword evidence="8 10" id="KW-0694">RNA-binding</keyword>
<comment type="function">
    <text evidence="10">One of several proteins that assist in the late maturation steps of the functional core of the 30S ribosomal subunit. Helps release RbfA from mature subunits. May play a role in the assembly of ribosomal proteins into the subunit. Circularly permuted GTPase that catalyzes slow GTP hydrolysis, GTPase activity is stimulated by the 30S ribosomal subunit.</text>
</comment>
<evidence type="ECO:0000259" key="12">
    <source>
        <dbReference type="PROSITE" id="PS51721"/>
    </source>
</evidence>
<dbReference type="OrthoDB" id="9809485at2"/>
<gene>
    <name evidence="10" type="primary">rsgA</name>
    <name evidence="13" type="ORF">HM131_12945</name>
</gene>
<keyword evidence="4 10" id="KW-0699">rRNA-binding</keyword>
<feature type="binding site" evidence="10">
    <location>
        <position position="279"/>
    </location>
    <ligand>
        <name>Zn(2+)</name>
        <dbReference type="ChEBI" id="CHEBI:29105"/>
    </ligand>
</feature>
<evidence type="ECO:0000256" key="6">
    <source>
        <dbReference type="ARBA" id="ARBA00022801"/>
    </source>
</evidence>
<dbReference type="KEGG" id="hmn:HM131_12945"/>
<evidence type="ECO:0000313" key="13">
    <source>
        <dbReference type="EMBL" id="ARI77698.1"/>
    </source>
</evidence>
<feature type="domain" description="CP-type G" evidence="12">
    <location>
        <begin position="99"/>
        <end position="256"/>
    </location>
</feature>
<evidence type="ECO:0000256" key="7">
    <source>
        <dbReference type="ARBA" id="ARBA00022833"/>
    </source>
</evidence>
<protein>
    <recommendedName>
        <fullName evidence="10">Small ribosomal subunit biogenesis GTPase RsgA</fullName>
        <ecNumber evidence="10">3.6.1.-</ecNumber>
    </recommendedName>
</protein>
<dbReference type="GO" id="GO:0005737">
    <property type="term" value="C:cytoplasm"/>
    <property type="evidence" value="ECO:0007669"/>
    <property type="project" value="UniProtKB-SubCell"/>
</dbReference>
<keyword evidence="3 10" id="KW-0479">Metal-binding</keyword>
<dbReference type="GO" id="GO:0003924">
    <property type="term" value="F:GTPase activity"/>
    <property type="evidence" value="ECO:0007669"/>
    <property type="project" value="UniProtKB-UniRule"/>
</dbReference>
<feature type="binding site" evidence="10">
    <location>
        <position position="292"/>
    </location>
    <ligand>
        <name>Zn(2+)</name>
        <dbReference type="ChEBI" id="CHEBI:29105"/>
    </ligand>
</feature>
<evidence type="ECO:0000256" key="5">
    <source>
        <dbReference type="ARBA" id="ARBA00022741"/>
    </source>
</evidence>
<accession>A0A1W5ZWP3</accession>
<feature type="binding site" evidence="10">
    <location>
        <begin position="198"/>
        <end position="206"/>
    </location>
    <ligand>
        <name>GTP</name>
        <dbReference type="ChEBI" id="CHEBI:37565"/>
    </ligand>
</feature>
<dbReference type="Pfam" id="PF03193">
    <property type="entry name" value="RsgA_GTPase"/>
    <property type="match status" value="1"/>
</dbReference>
<evidence type="ECO:0000256" key="8">
    <source>
        <dbReference type="ARBA" id="ARBA00022884"/>
    </source>
</evidence>
<comment type="cofactor">
    <cofactor evidence="10">
        <name>Zn(2+)</name>
        <dbReference type="ChEBI" id="CHEBI:29105"/>
    </cofactor>
    <text evidence="10">Binds 1 zinc ion per subunit.</text>
</comment>
<dbReference type="CDD" id="cd01854">
    <property type="entry name" value="YjeQ_EngC"/>
    <property type="match status" value="1"/>
</dbReference>
<dbReference type="STRING" id="402384.HM131_12945"/>
<keyword evidence="9 10" id="KW-0342">GTP-binding</keyword>
<organism evidence="13 14">
    <name type="scientific">Halobacillus mangrovi</name>
    <dbReference type="NCBI Taxonomy" id="402384"/>
    <lineage>
        <taxon>Bacteria</taxon>
        <taxon>Bacillati</taxon>
        <taxon>Bacillota</taxon>
        <taxon>Bacilli</taxon>
        <taxon>Bacillales</taxon>
        <taxon>Bacillaceae</taxon>
        <taxon>Halobacillus</taxon>
    </lineage>
</organism>
<dbReference type="InterPro" id="IPR030378">
    <property type="entry name" value="G_CP_dom"/>
</dbReference>
<evidence type="ECO:0000256" key="4">
    <source>
        <dbReference type="ARBA" id="ARBA00022730"/>
    </source>
</evidence>
<dbReference type="HAMAP" id="MF_01820">
    <property type="entry name" value="GTPase_RsgA"/>
    <property type="match status" value="1"/>
</dbReference>
<keyword evidence="5 10" id="KW-0547">Nucleotide-binding</keyword>
<reference evidence="13 14" key="1">
    <citation type="submission" date="2017-04" db="EMBL/GenBank/DDBJ databases">
        <title>The whole genome sequencing and assembly of Halobacillus mangrovi strain.</title>
        <authorList>
            <person name="Lee S.-J."/>
            <person name="Park M.-K."/>
            <person name="Kim J.-Y."/>
            <person name="Lee Y.-J."/>
            <person name="Yi H."/>
            <person name="Bahn Y.-S."/>
            <person name="Kim J.F."/>
            <person name="Lee D.-W."/>
        </authorList>
    </citation>
    <scope>NUCLEOTIDE SEQUENCE [LARGE SCALE GENOMIC DNA]</scope>
    <source>
        <strain evidence="13 14">KTB 131</strain>
    </source>
</reference>
<keyword evidence="1 10" id="KW-0963">Cytoplasm</keyword>